<sequence>MKKEIQKDLTCVSWENIVKHTKQQISNTMFNASACWSRHEASNHNVTRTYIMACLHDTKTRPNFTYLFLGTPSDLPTCTPTVLRAEADTEAEARAKFIDWDLTFAAQIRTAAPSRLQLFSTDDGFMWIYEQRQEASHA</sequence>
<dbReference type="PATRIC" id="fig|1002364.3.peg.1876"/>
<evidence type="ECO:0008006" key="3">
    <source>
        <dbReference type="Google" id="ProtNLM"/>
    </source>
</evidence>
<reference evidence="1 2" key="1">
    <citation type="submission" date="2011-08" db="EMBL/GenBank/DDBJ databases">
        <authorList>
            <person name="Weinstock G."/>
            <person name="Sodergren E."/>
            <person name="Clifton S."/>
            <person name="Fulton L."/>
            <person name="Fulton B."/>
            <person name="Courtney L."/>
            <person name="Fronick C."/>
            <person name="Harrison M."/>
            <person name="Strong C."/>
            <person name="Farmer C."/>
            <person name="Delahaunty K."/>
            <person name="Markovic C."/>
            <person name="Hall O."/>
            <person name="Minx P."/>
            <person name="Tomlinson C."/>
            <person name="Mitreva M."/>
            <person name="Hou S."/>
            <person name="Chen J."/>
            <person name="Wollam A."/>
            <person name="Pepin K.H."/>
            <person name="Johnson M."/>
            <person name="Bhonagiri V."/>
            <person name="Zhang X."/>
            <person name="Suruliraj S."/>
            <person name="Warren W."/>
            <person name="Chinwalla A."/>
            <person name="Mardis E.R."/>
            <person name="Wilson R.K."/>
        </authorList>
    </citation>
    <scope>NUCLEOTIDE SEQUENCE [LARGE SCALE GENOMIC DNA]</scope>
    <source>
        <strain evidence="1 2">ATCC 51873</strain>
    </source>
</reference>
<dbReference type="AlphaFoldDB" id="G9Y6A0"/>
<dbReference type="EMBL" id="AGCI01000047">
    <property type="protein sequence ID" value="EHM42959.1"/>
    <property type="molecule type" value="Genomic_DNA"/>
</dbReference>
<proteinExistence type="predicted"/>
<protein>
    <recommendedName>
        <fullName evidence="3">Host cell division inhibitor Icd-like protein</fullName>
    </recommendedName>
</protein>
<accession>G9Y6A0</accession>
<dbReference type="HOGENOM" id="CLU_1852376_0_0_6"/>
<evidence type="ECO:0000313" key="2">
    <source>
        <dbReference type="Proteomes" id="UP000005959"/>
    </source>
</evidence>
<name>G9Y6A0_HAFAL</name>
<dbReference type="NCBIfam" id="NF033153">
    <property type="entry name" value="phage_ICD_like"/>
    <property type="match status" value="1"/>
</dbReference>
<evidence type="ECO:0000313" key="1">
    <source>
        <dbReference type="EMBL" id="EHM42959.1"/>
    </source>
</evidence>
<dbReference type="Proteomes" id="UP000005959">
    <property type="component" value="Unassembled WGS sequence"/>
</dbReference>
<comment type="caution">
    <text evidence="1">The sequence shown here is derived from an EMBL/GenBank/DDBJ whole genome shotgun (WGS) entry which is preliminary data.</text>
</comment>
<organism evidence="1 2">
    <name type="scientific">Hafnia alvei ATCC 51873</name>
    <dbReference type="NCBI Taxonomy" id="1002364"/>
    <lineage>
        <taxon>Bacteria</taxon>
        <taxon>Pseudomonadati</taxon>
        <taxon>Pseudomonadota</taxon>
        <taxon>Gammaproteobacteria</taxon>
        <taxon>Enterobacterales</taxon>
        <taxon>Hafniaceae</taxon>
        <taxon>Hafnia</taxon>
    </lineage>
</organism>
<gene>
    <name evidence="1" type="ORF">HMPREF0454_02069</name>
</gene>